<proteinExistence type="predicted"/>
<evidence type="ECO:0000313" key="1">
    <source>
        <dbReference type="EMBL" id="VFU51145.1"/>
    </source>
</evidence>
<accession>A0A6N2MSE9</accession>
<dbReference type="AlphaFoldDB" id="A0A6N2MSE9"/>
<protein>
    <submittedName>
        <fullName evidence="1">Uncharacterized protein</fullName>
    </submittedName>
</protein>
<name>A0A6N2MSE9_SALVM</name>
<gene>
    <name evidence="1" type="ORF">SVIM_LOCUS344363</name>
</gene>
<dbReference type="EMBL" id="CAADRP010001752">
    <property type="protein sequence ID" value="VFU51145.1"/>
    <property type="molecule type" value="Genomic_DNA"/>
</dbReference>
<reference evidence="1" key="1">
    <citation type="submission" date="2019-03" db="EMBL/GenBank/DDBJ databases">
        <authorList>
            <person name="Mank J."/>
            <person name="Almeida P."/>
        </authorList>
    </citation>
    <scope>NUCLEOTIDE SEQUENCE</scope>
    <source>
        <strain evidence="1">78183</strain>
    </source>
</reference>
<organism evidence="1">
    <name type="scientific">Salix viminalis</name>
    <name type="common">Common osier</name>
    <name type="synonym">Basket willow</name>
    <dbReference type="NCBI Taxonomy" id="40686"/>
    <lineage>
        <taxon>Eukaryota</taxon>
        <taxon>Viridiplantae</taxon>
        <taxon>Streptophyta</taxon>
        <taxon>Embryophyta</taxon>
        <taxon>Tracheophyta</taxon>
        <taxon>Spermatophyta</taxon>
        <taxon>Magnoliopsida</taxon>
        <taxon>eudicotyledons</taxon>
        <taxon>Gunneridae</taxon>
        <taxon>Pentapetalae</taxon>
        <taxon>rosids</taxon>
        <taxon>fabids</taxon>
        <taxon>Malpighiales</taxon>
        <taxon>Salicaceae</taxon>
        <taxon>Saliceae</taxon>
        <taxon>Salix</taxon>
    </lineage>
</organism>
<sequence>MMMAVINSESIDFVILNQVKMKKIGTLELDLNMIVNVDNDVEGDTVPLVPEFEDAFRFSLTISHDWTLSNRQSLEVVLKVSSIIDQLLMLMAYICTGNKIRSH</sequence>